<keyword evidence="3" id="KW-0731">Sigma factor</keyword>
<dbReference type="NCBIfam" id="TIGR02985">
    <property type="entry name" value="Sig70_bacteroi1"/>
    <property type="match status" value="1"/>
</dbReference>
<comment type="caution">
    <text evidence="7">The sequence shown here is derived from an EMBL/GenBank/DDBJ whole genome shotgun (WGS) entry which is preliminary data.</text>
</comment>
<evidence type="ECO:0000313" key="8">
    <source>
        <dbReference type="Proteomes" id="UP001172083"/>
    </source>
</evidence>
<evidence type="ECO:0000256" key="2">
    <source>
        <dbReference type="ARBA" id="ARBA00023015"/>
    </source>
</evidence>
<name>A0ABT8L729_9BACT</name>
<dbReference type="InterPro" id="IPR014284">
    <property type="entry name" value="RNA_pol_sigma-70_dom"/>
</dbReference>
<evidence type="ECO:0000259" key="6">
    <source>
        <dbReference type="Pfam" id="PF08281"/>
    </source>
</evidence>
<dbReference type="InterPro" id="IPR036388">
    <property type="entry name" value="WH-like_DNA-bd_sf"/>
</dbReference>
<keyword evidence="4" id="KW-0804">Transcription</keyword>
<dbReference type="Gene3D" id="1.10.1740.10">
    <property type="match status" value="1"/>
</dbReference>
<dbReference type="CDD" id="cd06171">
    <property type="entry name" value="Sigma70_r4"/>
    <property type="match status" value="1"/>
</dbReference>
<proteinExistence type="inferred from homology"/>
<dbReference type="InterPro" id="IPR039425">
    <property type="entry name" value="RNA_pol_sigma-70-like"/>
</dbReference>
<evidence type="ECO:0000313" key="7">
    <source>
        <dbReference type="EMBL" id="MDN5213559.1"/>
    </source>
</evidence>
<dbReference type="SUPFAM" id="SSF88659">
    <property type="entry name" value="Sigma3 and sigma4 domains of RNA polymerase sigma factors"/>
    <property type="match status" value="1"/>
</dbReference>
<dbReference type="EMBL" id="JAUJEB010000003">
    <property type="protein sequence ID" value="MDN5213559.1"/>
    <property type="molecule type" value="Genomic_DNA"/>
</dbReference>
<dbReference type="InterPro" id="IPR013324">
    <property type="entry name" value="RNA_pol_sigma_r3/r4-like"/>
</dbReference>
<dbReference type="InterPro" id="IPR013249">
    <property type="entry name" value="RNA_pol_sigma70_r4_t2"/>
</dbReference>
<sequence>MNIDDFKSLFDQHYEGIKSFLYYKIGDIEIAEDIVQEVFLKLWDKRASIELKTVKSFLFTIANNMAINHLKHRSIVFNFARNEHHNEKVDSPHYELEMKEFKENLERLLAEMPENYRVVFLMNRIDKLTYNEIAERLELSVKAIEKRMSNALSFLREKLKHPI</sequence>
<feature type="domain" description="RNA polymerase sigma factor 70 region 4 type 2" evidence="6">
    <location>
        <begin position="103"/>
        <end position="154"/>
    </location>
</feature>
<dbReference type="RefSeq" id="WP_346758897.1">
    <property type="nucleotide sequence ID" value="NZ_JAUJEB010000003.1"/>
</dbReference>
<dbReference type="InterPro" id="IPR014327">
    <property type="entry name" value="RNA_pol_sigma70_bacteroid"/>
</dbReference>
<protein>
    <submittedName>
        <fullName evidence="7">RNA polymerase sigma-70 factor</fullName>
    </submittedName>
</protein>
<keyword evidence="8" id="KW-1185">Reference proteome</keyword>
<dbReference type="Proteomes" id="UP001172083">
    <property type="component" value="Unassembled WGS sequence"/>
</dbReference>
<evidence type="ECO:0000256" key="3">
    <source>
        <dbReference type="ARBA" id="ARBA00023082"/>
    </source>
</evidence>
<dbReference type="NCBIfam" id="TIGR02937">
    <property type="entry name" value="sigma70-ECF"/>
    <property type="match status" value="1"/>
</dbReference>
<dbReference type="InterPro" id="IPR013325">
    <property type="entry name" value="RNA_pol_sigma_r2"/>
</dbReference>
<dbReference type="Pfam" id="PF08281">
    <property type="entry name" value="Sigma70_r4_2"/>
    <property type="match status" value="1"/>
</dbReference>
<dbReference type="InterPro" id="IPR007627">
    <property type="entry name" value="RNA_pol_sigma70_r2"/>
</dbReference>
<keyword evidence="2" id="KW-0805">Transcription regulation</keyword>
<dbReference type="SUPFAM" id="SSF88946">
    <property type="entry name" value="Sigma2 domain of RNA polymerase sigma factors"/>
    <property type="match status" value="1"/>
</dbReference>
<dbReference type="Pfam" id="PF04542">
    <property type="entry name" value="Sigma70_r2"/>
    <property type="match status" value="1"/>
</dbReference>
<dbReference type="Gene3D" id="1.10.10.10">
    <property type="entry name" value="Winged helix-like DNA-binding domain superfamily/Winged helix DNA-binding domain"/>
    <property type="match status" value="1"/>
</dbReference>
<reference evidence="7" key="1">
    <citation type="submission" date="2023-06" db="EMBL/GenBank/DDBJ databases">
        <title>Genomic of Agaribacillus aureum.</title>
        <authorList>
            <person name="Wang G."/>
        </authorList>
    </citation>
    <scope>NUCLEOTIDE SEQUENCE</scope>
    <source>
        <strain evidence="7">BMA12</strain>
    </source>
</reference>
<organism evidence="7 8">
    <name type="scientific">Agaribacillus aureus</name>
    <dbReference type="NCBI Taxonomy" id="3051825"/>
    <lineage>
        <taxon>Bacteria</taxon>
        <taxon>Pseudomonadati</taxon>
        <taxon>Bacteroidota</taxon>
        <taxon>Cytophagia</taxon>
        <taxon>Cytophagales</taxon>
        <taxon>Splendidivirgaceae</taxon>
        <taxon>Agaribacillus</taxon>
    </lineage>
</organism>
<comment type="similarity">
    <text evidence="1">Belongs to the sigma-70 factor family. ECF subfamily.</text>
</comment>
<feature type="domain" description="RNA polymerase sigma-70 region 2" evidence="5">
    <location>
        <begin position="9"/>
        <end position="73"/>
    </location>
</feature>
<gene>
    <name evidence="7" type="ORF">QQ020_15920</name>
</gene>
<accession>A0ABT8L729</accession>
<evidence type="ECO:0000256" key="1">
    <source>
        <dbReference type="ARBA" id="ARBA00010641"/>
    </source>
</evidence>
<dbReference type="PANTHER" id="PTHR43133:SF46">
    <property type="entry name" value="RNA POLYMERASE SIGMA-70 FACTOR ECF SUBFAMILY"/>
    <property type="match status" value="1"/>
</dbReference>
<dbReference type="PANTHER" id="PTHR43133">
    <property type="entry name" value="RNA POLYMERASE ECF-TYPE SIGMA FACTO"/>
    <property type="match status" value="1"/>
</dbReference>
<evidence type="ECO:0000259" key="5">
    <source>
        <dbReference type="Pfam" id="PF04542"/>
    </source>
</evidence>
<evidence type="ECO:0000256" key="4">
    <source>
        <dbReference type="ARBA" id="ARBA00023163"/>
    </source>
</evidence>